<organism evidence="9 10">
    <name type="scientific">Lodderomyces beijingensis</name>
    <dbReference type="NCBI Taxonomy" id="1775926"/>
    <lineage>
        <taxon>Eukaryota</taxon>
        <taxon>Fungi</taxon>
        <taxon>Dikarya</taxon>
        <taxon>Ascomycota</taxon>
        <taxon>Saccharomycotina</taxon>
        <taxon>Pichiomycetes</taxon>
        <taxon>Debaryomycetaceae</taxon>
        <taxon>Candida/Lodderomyces clade</taxon>
        <taxon>Lodderomyces</taxon>
    </lineage>
</organism>
<evidence type="ECO:0000256" key="6">
    <source>
        <dbReference type="SAM" id="MobiDB-lite"/>
    </source>
</evidence>
<feature type="compositionally biased region" description="Polar residues" evidence="6">
    <location>
        <begin position="2863"/>
        <end position="2875"/>
    </location>
</feature>
<evidence type="ECO:0000256" key="5">
    <source>
        <dbReference type="ARBA" id="ARBA00023180"/>
    </source>
</evidence>
<dbReference type="EMBL" id="OZ022409">
    <property type="protein sequence ID" value="CAK9439928.1"/>
    <property type="molecule type" value="Genomic_DNA"/>
</dbReference>
<dbReference type="SUPFAM" id="SSF110296">
    <property type="entry name" value="Oligoxyloglucan reducing end-specific cellobiohydrolase"/>
    <property type="match status" value="1"/>
</dbReference>
<feature type="compositionally biased region" description="Acidic residues" evidence="6">
    <location>
        <begin position="2243"/>
        <end position="2257"/>
    </location>
</feature>
<evidence type="ECO:0000256" key="2">
    <source>
        <dbReference type="ARBA" id="ARBA00022512"/>
    </source>
</evidence>
<feature type="region of interest" description="Disordered" evidence="6">
    <location>
        <begin position="2142"/>
        <end position="2170"/>
    </location>
</feature>
<reference evidence="9 10" key="1">
    <citation type="submission" date="2024-03" db="EMBL/GenBank/DDBJ databases">
        <authorList>
            <person name="Brejova B."/>
        </authorList>
    </citation>
    <scope>NUCLEOTIDE SEQUENCE [LARGE SCALE GENOMIC DNA]</scope>
    <source>
        <strain evidence="9 10">CBS 14171</strain>
    </source>
</reference>
<keyword evidence="3" id="KW-0964">Secreted</keyword>
<feature type="compositionally biased region" description="Polar residues" evidence="6">
    <location>
        <begin position="2350"/>
        <end position="2366"/>
    </location>
</feature>
<evidence type="ECO:0000256" key="4">
    <source>
        <dbReference type="ARBA" id="ARBA00022729"/>
    </source>
</evidence>
<evidence type="ECO:0000259" key="8">
    <source>
        <dbReference type="Pfam" id="PF11765"/>
    </source>
</evidence>
<accession>A0ABP0ZNT0</accession>
<feature type="compositionally biased region" description="Polar residues" evidence="6">
    <location>
        <begin position="2142"/>
        <end position="2161"/>
    </location>
</feature>
<feature type="signal peptide" evidence="7">
    <location>
        <begin position="1"/>
        <end position="18"/>
    </location>
</feature>
<sequence length="2948" mass="316960">MLYRLWIVLSALIASALAVDVTQNTVVRGQITVELSGANVFPGVYLSIVDNYLLNCVGNVKVGVGGGLYISSNSNMFALRVTFLGGIFSIENDGIISLNAMRSMVSPSYALLASSFVNNGEFYMAGDDTLGVPVYELQSLTWANNGLVVISQKDPSEALASLGATGTTINNAGTVCIRNVYYRQTTGIMGSGCFVLQEAGIFQVPNALLVFGRGQSIFMEDEQSQIIVQALSTAQTFRVYNFGNNNRIALTAYLLPTLVFPAWTYEASTGILTLRSMALSQRFIIGSGYNPSLFVADTHGIRYTGRPPSSTRPAACRPCKEVPDGPGSQPTEYETSVVVTNTRSRTYTRSAVVKITTDENVKWYTTTSYYPWTSTEQVTTYVTQYPTTDSAGVLLTESALVAVQESEDELYTSSSLYPRHYATRYTTTNSIGENVQVLVTPNQNNVWTTSLSTIPQYFTEYTSTMQVMSNGVTSPDAVHVIVTTNEEGRWTTIVSDIPEDFLLYTTVYFTRIDGNPTLVSREVMVTTDSNGHWYTTTQPLSPSFTEATLQVTSVSNGMMVVQTVVQVVTTNEAGEWTTFRRSIAAQATSYRTTYLTTDDQANLETAIAQIFISTDENGVWHTSSFIEQFTTYTTTFVGTDTLGATGTFTGVVVVTTDQDSLWFATTSTIPRTPTLYTTIIESTDEGMSAATDLYEILITTNEDGRWTTQTRHIEPEATEFTMVVSEDGKAVTYAALVSSDAEGNWFTSIREVDPLYTSYTTVFESNSDLVTALVIRSTDRFGELYTSTIIQEPLTFTQYTQLYTTMNSLGYVETRVGEFIVTTDDRGVWTTQVTDPSPTATGYILPWVITNSNGDVISEQHSILVRTNVYGNWFTGVYKMWTTSHTETILITTTNPDGSSTVATVHEILTTDESSSWYTSTTTKVDEATEYTSLYFETSTNGQVQPTSVFNILVTTDAEGNFGTATNNIDANTRFTTQYEVPDPSGFTETINLEVLVTSNAESGWVTQFSRLSWVTMSSYTTTFETTDPDGATATDSAYVEIVMDLESSTTTISSVYPRPTPTVTGETEEVSTTTEASLSINAGAYYTFYYTTYTTTTDESSEVVETAYVEISADESGQVVTSTSVLTNGESVIDETSLEEVTSYYTTYTTTTDESSEVVETAYVEISADESGQVVTSTSVLTNGESVIDETSLEEVTSYYTTYTTTTDESSEVVETAYVEISADESGQVVTSTSVLTNGESVIDETSLEEVTSYYTTYTTTTDESSEVVETAYVEISADESGQVVTSTSVLAAGASELSEEETINGAELTMETLAESIYESFDTVETEEVTSYYTTYTTATDESSEVVETAYVEISADESGQVVTSTSVLTNGESVIDETSLEEVTSYYTTYTTTTDESSEVVETAYVEISADESGQVVTSTSVLTNGESVIDETSLEEVTSYYTTYTTTTDESSEVVETAYVEISADESGQVVTSTSVLTNGESVIDETSLEEVTSYYTTYTTTTDESSEVVETAYVEISADESGQVVTSTSVLAAGASELSEEETINGAELTMETLAESIYESFDTVETEEVTSYYTTYTTATDESSEVVETAYVEISADESGQVVTSTSVLTNGESVIDETSLEEVTSYYTTYTTTTDESSEVVETAYVEISADESGQVVTSTSVLTNGESVIDETSLEEVTSYYTTYTTTTDESSEVVETAYVEISADESGQVVTSTSVLAAGASELSEEETINGAELTMETLAESIYESFDTVETEISSRQAESLDFLASLSESEEGHVLTSYHSTYEATKSSEPFGGASVIVIVDENGVTSTTSIIESLTDESSGDGESTKSINVETVDTISSMESASVGVAGGYLVTSSYIIVYSFIEITAQGLESAYVEVVVDNDGATTTSSSIIGRSTISIGPDETETVSDAFDSSLEESMEESTEEATPTSDNGFHVTSYFTTYSFSESSEEGLESAYVAVSVNNGGATTTRTSILGRSTVDHLSTGLTESGYGSDIPWEETDSALTTESFTTPERTNVATGSYITSYVTSYSFFELSEQGLESGFESGFESGSVSGLESAYVVVRLDGYGDTRTSSSIIGRSTITGVAQETSSELDLTSMAALASYFTTYTVIESGYEVLETAYVEVNTNESGSTLTTPSILKHSSSITDGDGSETTEELKNSTEFGDFESSITGFGETTLEVSEMSAYWESESVDSQPGYGSGLEPTSSDSIDDNDDDNIRYKSSITEAESFESEMGTEIETEAETVNNSAESVYESGTEILTSGEFLSSYVSGTSSGQGGQSYGFNWSSHGENGLTSGVTSTSNPSASDDTTQSQHSDGGGDFSESHESSIDENLESTLSEQLVETQESGFDSESFGWFSPSDEAAASTAGFEGESQTDDWSSTQVDEQTFSIFTTTDENGDRSTVVVEIFETTHSDGQVLTTSDEVSADFTTFIVSQTLSEDTMLFTQAVYVIITTDSDGEWQTHFLVDEASYSLLPGQVTLTSPAVQESMGTEDSLATPSDAQFVTVLSTTDELGEPTMALVEISEVTDENGSVGTTTTYPVPPVETAMTIPWVQSYESTTITQGVYVVITTDSDGNWTTRFSIDKLFTSIEQAMTVYVSIDILGEPKTTKLLEISKVTDENGSVSTTTSYPDVSASTTVVVPWISSDESTTITQSVHVVIGTDSNGEWVTSFSIDAALPSSTDAHSIGITIHTETSIVVFTSIDSLESPTTILGAVSEVTDANGSIVTTTSPFPMAFTSIIVPWIDSEPSGAAVTQAMHVVVTTDPDGEWTTVFSIDESRYSLLPDGFAASSVDSGVAYSGAAAGPSATSSSISESQNTSQEAGATFFSLPDSVSGEVDYGETLSPDESTWRQSSSPSDWPIVESPNVERSSSLSGVLLSEIFGGEGTSVADPVDVESETQVDDGDFNNANSKKIPGFLVLLSSLLHLLVQ</sequence>
<dbReference type="Pfam" id="PF11765">
    <property type="entry name" value="Hyphal_reg_CWP"/>
    <property type="match status" value="1"/>
</dbReference>
<feature type="region of interest" description="Disordered" evidence="6">
    <location>
        <begin position="2308"/>
        <end position="2400"/>
    </location>
</feature>
<evidence type="ECO:0000256" key="1">
    <source>
        <dbReference type="ARBA" id="ARBA00004191"/>
    </source>
</evidence>
<dbReference type="InterPro" id="IPR021031">
    <property type="entry name" value="Hyphal-reg_cell_wall_N"/>
</dbReference>
<keyword evidence="2" id="KW-0134">Cell wall</keyword>
<protein>
    <recommendedName>
        <fullName evidence="8">Hyphally-regulated cell wall protein N-terminal domain-containing protein</fullName>
    </recommendedName>
</protein>
<feature type="domain" description="Hyphally-regulated cell wall protein N-terminal" evidence="8">
    <location>
        <begin position="11"/>
        <end position="326"/>
    </location>
</feature>
<feature type="region of interest" description="Disordered" evidence="6">
    <location>
        <begin position="2855"/>
        <end position="2880"/>
    </location>
</feature>
<name>A0ABP0ZNT0_9ASCO</name>
<keyword evidence="5" id="KW-0325">Glycoprotein</keyword>
<feature type="region of interest" description="Disordered" evidence="6">
    <location>
        <begin position="2204"/>
        <end position="2231"/>
    </location>
</feature>
<feature type="region of interest" description="Disordered" evidence="6">
    <location>
        <begin position="2243"/>
        <end position="2265"/>
    </location>
</feature>
<dbReference type="GeneID" id="92209224"/>
<keyword evidence="10" id="KW-1185">Reference proteome</keyword>
<feature type="compositionally biased region" description="Polar residues" evidence="6">
    <location>
        <begin position="2308"/>
        <end position="2331"/>
    </location>
</feature>
<evidence type="ECO:0000256" key="7">
    <source>
        <dbReference type="SAM" id="SignalP"/>
    </source>
</evidence>
<comment type="subcellular location">
    <subcellularLocation>
        <location evidence="1">Secreted</location>
        <location evidence="1">Cell wall</location>
    </subcellularLocation>
</comment>
<feature type="region of interest" description="Disordered" evidence="6">
    <location>
        <begin position="2817"/>
        <end position="2839"/>
    </location>
</feature>
<feature type="compositionally biased region" description="Low complexity" evidence="6">
    <location>
        <begin position="2817"/>
        <end position="2833"/>
    </location>
</feature>
<feature type="chain" id="PRO_5046335439" description="Hyphally-regulated cell wall protein N-terminal domain-containing protein" evidence="7">
    <location>
        <begin position="19"/>
        <end position="2948"/>
    </location>
</feature>
<dbReference type="Proteomes" id="UP001497383">
    <property type="component" value="Chromosome 5"/>
</dbReference>
<proteinExistence type="predicted"/>
<evidence type="ECO:0000313" key="9">
    <source>
        <dbReference type="EMBL" id="CAK9439928.1"/>
    </source>
</evidence>
<evidence type="ECO:0000256" key="3">
    <source>
        <dbReference type="ARBA" id="ARBA00022525"/>
    </source>
</evidence>
<feature type="region of interest" description="Disordered" evidence="6">
    <location>
        <begin position="306"/>
        <end position="333"/>
    </location>
</feature>
<dbReference type="RefSeq" id="XP_066830966.1">
    <property type="nucleotide sequence ID" value="XM_066974204.1"/>
</dbReference>
<evidence type="ECO:0000313" key="10">
    <source>
        <dbReference type="Proteomes" id="UP001497383"/>
    </source>
</evidence>
<gene>
    <name evidence="9" type="ORF">LODBEIA_P40280</name>
</gene>
<keyword evidence="4 7" id="KW-0732">Signal</keyword>